<organism evidence="1 2">
    <name type="scientific">Prorocentrum cordatum</name>
    <dbReference type="NCBI Taxonomy" id="2364126"/>
    <lineage>
        <taxon>Eukaryota</taxon>
        <taxon>Sar</taxon>
        <taxon>Alveolata</taxon>
        <taxon>Dinophyceae</taxon>
        <taxon>Prorocentrales</taxon>
        <taxon>Prorocentraceae</taxon>
        <taxon>Prorocentrum</taxon>
    </lineage>
</organism>
<evidence type="ECO:0000313" key="2">
    <source>
        <dbReference type="Proteomes" id="UP001189429"/>
    </source>
</evidence>
<evidence type="ECO:0000313" key="1">
    <source>
        <dbReference type="EMBL" id="CAK0868797.1"/>
    </source>
</evidence>
<dbReference type="Proteomes" id="UP001189429">
    <property type="component" value="Unassembled WGS sequence"/>
</dbReference>
<dbReference type="EMBL" id="CAUYUJ010016782">
    <property type="protein sequence ID" value="CAK0868797.1"/>
    <property type="molecule type" value="Genomic_DNA"/>
</dbReference>
<reference evidence="1" key="1">
    <citation type="submission" date="2023-10" db="EMBL/GenBank/DDBJ databases">
        <authorList>
            <person name="Chen Y."/>
            <person name="Shah S."/>
            <person name="Dougan E. K."/>
            <person name="Thang M."/>
            <person name="Chan C."/>
        </authorList>
    </citation>
    <scope>NUCLEOTIDE SEQUENCE [LARGE SCALE GENOMIC DNA]</scope>
</reference>
<accession>A0ABN9V7C0</accession>
<proteinExistence type="predicted"/>
<name>A0ABN9V7C0_9DINO</name>
<protein>
    <submittedName>
        <fullName evidence="1">Uncharacterized protein</fullName>
    </submittedName>
</protein>
<keyword evidence="2" id="KW-1185">Reference proteome</keyword>
<comment type="caution">
    <text evidence="1">The sequence shown here is derived from an EMBL/GenBank/DDBJ whole genome shotgun (WGS) entry which is preliminary data.</text>
</comment>
<gene>
    <name evidence="1" type="ORF">PCOR1329_LOCUS55344</name>
</gene>
<sequence>MDAIRWSMSAACDRQHMEITSMMPPANGVLYMRWRLRLWPRNPLESAKVFLAPTLSWNHPLLRSRVLGEPSIVEGYSRYEFDAWEGKIVRHSIEITNPPTPLANLLRPAVQMPMVALTPSLGRMGMPVQL</sequence>